<dbReference type="InterPro" id="IPR018422">
    <property type="entry name" value="Cation/H_exchanger_CPA1"/>
</dbReference>
<dbReference type="EMBL" id="SVER01000015">
    <property type="protein sequence ID" value="MBE5919595.1"/>
    <property type="molecule type" value="Genomic_DNA"/>
</dbReference>
<evidence type="ECO:0000256" key="3">
    <source>
        <dbReference type="ARBA" id="ARBA00022448"/>
    </source>
</evidence>
<feature type="transmembrane region" description="Helical" evidence="12">
    <location>
        <begin position="358"/>
        <end position="375"/>
    </location>
</feature>
<keyword evidence="4" id="KW-0050">Antiport</keyword>
<feature type="transmembrane region" description="Helical" evidence="12">
    <location>
        <begin position="292"/>
        <end position="312"/>
    </location>
</feature>
<dbReference type="PANTHER" id="PTHR10110">
    <property type="entry name" value="SODIUM/HYDROGEN EXCHANGER"/>
    <property type="match status" value="1"/>
</dbReference>
<evidence type="ECO:0000259" key="13">
    <source>
        <dbReference type="Pfam" id="PF00999"/>
    </source>
</evidence>
<evidence type="ECO:0000313" key="14">
    <source>
        <dbReference type="EMBL" id="MBE5919595.1"/>
    </source>
</evidence>
<dbReference type="AlphaFoldDB" id="A0A927U7S7"/>
<feature type="transmembrane region" description="Helical" evidence="12">
    <location>
        <begin position="387"/>
        <end position="407"/>
    </location>
</feature>
<evidence type="ECO:0000256" key="5">
    <source>
        <dbReference type="ARBA" id="ARBA00022475"/>
    </source>
</evidence>
<evidence type="ECO:0000256" key="10">
    <source>
        <dbReference type="ARBA" id="ARBA00023136"/>
    </source>
</evidence>
<keyword evidence="6 12" id="KW-0812">Transmembrane</keyword>
<keyword evidence="8" id="KW-0915">Sodium</keyword>
<evidence type="ECO:0000256" key="8">
    <source>
        <dbReference type="ARBA" id="ARBA00023053"/>
    </source>
</evidence>
<name>A0A927U7S7_9FIRM</name>
<evidence type="ECO:0000256" key="11">
    <source>
        <dbReference type="ARBA" id="ARBA00023201"/>
    </source>
</evidence>
<feature type="transmembrane region" description="Helical" evidence="12">
    <location>
        <begin position="173"/>
        <end position="190"/>
    </location>
</feature>
<sequence length="417" mass="46168">MTTFLPFFVVIMLLVVGLGYFNERVTKITEEIALMLYAIIIGAVLLLVSHFIKNEDIQLILHDIQLFDLEDYLMDCVLCFMLFAGSCHMKIRDFKRMARQISVLSFLCTFLGALIYGFAFYGFAMLLRLNVSLPVCLMFGSIVAPTDPIAATSILNKFGLPKDISFLIESESLLNDGVGVALFVCFSGIVKASKGENAVMIMLREVLGAAVIGFAVSFICIFVFARTLDYNRQIFASLLAVSTAYLLCEKFDCSGAIASVVCGVMFSSIRRYEKGKGHFEAMQHFDTFWDILDNLLNSVLYVMLGLSFVPIIQMPHVRGLVLIAILCNWIGRAGSVALSTPAMGSIPDGYNWKKFTALLTWGGLRGGLCIALAMSTQPMLDSNTYRLILGGTYAIVFFTTVVQGLTMKKVYSWISKK</sequence>
<dbReference type="GO" id="GO:0005886">
    <property type="term" value="C:plasma membrane"/>
    <property type="evidence" value="ECO:0007669"/>
    <property type="project" value="UniProtKB-SubCell"/>
</dbReference>
<organism evidence="14 15">
    <name type="scientific">Pseudobutyrivibrio ruminis</name>
    <dbReference type="NCBI Taxonomy" id="46206"/>
    <lineage>
        <taxon>Bacteria</taxon>
        <taxon>Bacillati</taxon>
        <taxon>Bacillota</taxon>
        <taxon>Clostridia</taxon>
        <taxon>Lachnospirales</taxon>
        <taxon>Lachnospiraceae</taxon>
        <taxon>Pseudobutyrivibrio</taxon>
    </lineage>
</organism>
<evidence type="ECO:0000313" key="15">
    <source>
        <dbReference type="Proteomes" id="UP000766246"/>
    </source>
</evidence>
<protein>
    <submittedName>
        <fullName evidence="14">Sodium:proton antiporter</fullName>
    </submittedName>
</protein>
<gene>
    <name evidence="14" type="ORF">E7272_07090</name>
</gene>
<feature type="domain" description="Cation/H+ exchanger transmembrane" evidence="13">
    <location>
        <begin position="13"/>
        <end position="410"/>
    </location>
</feature>
<feature type="transmembrane region" description="Helical" evidence="12">
    <location>
        <begin position="103"/>
        <end position="124"/>
    </location>
</feature>
<evidence type="ECO:0000256" key="6">
    <source>
        <dbReference type="ARBA" id="ARBA00022692"/>
    </source>
</evidence>
<evidence type="ECO:0000256" key="2">
    <source>
        <dbReference type="ARBA" id="ARBA00007367"/>
    </source>
</evidence>
<evidence type="ECO:0000256" key="12">
    <source>
        <dbReference type="SAM" id="Phobius"/>
    </source>
</evidence>
<dbReference type="GO" id="GO:0098719">
    <property type="term" value="P:sodium ion import across plasma membrane"/>
    <property type="evidence" value="ECO:0007669"/>
    <property type="project" value="TreeGrafter"/>
</dbReference>
<keyword evidence="11" id="KW-0739">Sodium transport</keyword>
<dbReference type="GO" id="GO:0015385">
    <property type="term" value="F:sodium:proton antiporter activity"/>
    <property type="evidence" value="ECO:0007669"/>
    <property type="project" value="InterPro"/>
</dbReference>
<dbReference type="PANTHER" id="PTHR10110:SF195">
    <property type="entry name" value="NA(+)_H(+) ANTIPORTER NHAS2"/>
    <property type="match status" value="1"/>
</dbReference>
<comment type="subcellular location">
    <subcellularLocation>
        <location evidence="1">Cell membrane</location>
        <topology evidence="1">Multi-pass membrane protein</topology>
    </subcellularLocation>
</comment>
<keyword evidence="9" id="KW-0406">Ion transport</keyword>
<dbReference type="GO" id="GO:0015386">
    <property type="term" value="F:potassium:proton antiporter activity"/>
    <property type="evidence" value="ECO:0007669"/>
    <property type="project" value="TreeGrafter"/>
</dbReference>
<keyword evidence="10 12" id="KW-0472">Membrane</keyword>
<accession>A0A927U7S7</accession>
<evidence type="ECO:0000256" key="1">
    <source>
        <dbReference type="ARBA" id="ARBA00004651"/>
    </source>
</evidence>
<feature type="transmembrane region" description="Helical" evidence="12">
    <location>
        <begin position="34"/>
        <end position="52"/>
    </location>
</feature>
<keyword evidence="7 12" id="KW-1133">Transmembrane helix</keyword>
<reference evidence="14" key="1">
    <citation type="submission" date="2019-04" db="EMBL/GenBank/DDBJ databases">
        <title>Evolution of Biomass-Degrading Anaerobic Consortia Revealed by Metagenomics.</title>
        <authorList>
            <person name="Peng X."/>
        </authorList>
    </citation>
    <scope>NUCLEOTIDE SEQUENCE</scope>
    <source>
        <strain evidence="14">SIG311</strain>
    </source>
</reference>
<feature type="transmembrane region" description="Helical" evidence="12">
    <location>
        <begin position="319"/>
        <end position="338"/>
    </location>
</feature>
<feature type="transmembrane region" description="Helical" evidence="12">
    <location>
        <begin position="72"/>
        <end position="91"/>
    </location>
</feature>
<dbReference type="Pfam" id="PF00999">
    <property type="entry name" value="Na_H_Exchanger"/>
    <property type="match status" value="1"/>
</dbReference>
<comment type="similarity">
    <text evidence="2">Belongs to the monovalent cation:proton antiporter 1 (CPA1) transporter (TC 2.A.36) family.</text>
</comment>
<dbReference type="Gene3D" id="6.10.140.1330">
    <property type="match status" value="1"/>
</dbReference>
<evidence type="ECO:0000256" key="4">
    <source>
        <dbReference type="ARBA" id="ARBA00022449"/>
    </source>
</evidence>
<dbReference type="GO" id="GO:0051453">
    <property type="term" value="P:regulation of intracellular pH"/>
    <property type="evidence" value="ECO:0007669"/>
    <property type="project" value="TreeGrafter"/>
</dbReference>
<evidence type="ECO:0000256" key="9">
    <source>
        <dbReference type="ARBA" id="ARBA00023065"/>
    </source>
</evidence>
<keyword evidence="5" id="KW-1003">Cell membrane</keyword>
<keyword evidence="3" id="KW-0813">Transport</keyword>
<evidence type="ECO:0000256" key="7">
    <source>
        <dbReference type="ARBA" id="ARBA00022989"/>
    </source>
</evidence>
<dbReference type="Proteomes" id="UP000766246">
    <property type="component" value="Unassembled WGS sequence"/>
</dbReference>
<feature type="transmembrane region" description="Helical" evidence="12">
    <location>
        <begin position="6"/>
        <end position="22"/>
    </location>
</feature>
<dbReference type="InterPro" id="IPR006153">
    <property type="entry name" value="Cation/H_exchanger_TM"/>
</dbReference>
<proteinExistence type="inferred from homology"/>
<comment type="caution">
    <text evidence="14">The sequence shown here is derived from an EMBL/GenBank/DDBJ whole genome shotgun (WGS) entry which is preliminary data.</text>
</comment>
<feature type="transmembrane region" description="Helical" evidence="12">
    <location>
        <begin position="202"/>
        <end position="224"/>
    </location>
</feature>